<evidence type="ECO:0000313" key="3">
    <source>
        <dbReference type="Proteomes" id="UP000305848"/>
    </source>
</evidence>
<dbReference type="OrthoDB" id="798692at2"/>
<dbReference type="InterPro" id="IPR002934">
    <property type="entry name" value="Polymerase_NTP_transf_dom"/>
</dbReference>
<protein>
    <submittedName>
        <fullName evidence="2">Nucleotidyltransferase domain-containing protein</fullName>
    </submittedName>
</protein>
<dbReference type="EMBL" id="SZQL01000003">
    <property type="protein sequence ID" value="TKK70312.1"/>
    <property type="molecule type" value="Genomic_DNA"/>
</dbReference>
<dbReference type="AlphaFoldDB" id="A0A4U3L5T3"/>
<dbReference type="Gene3D" id="3.30.460.10">
    <property type="entry name" value="Beta Polymerase, domain 2"/>
    <property type="match status" value="1"/>
</dbReference>
<feature type="domain" description="Polymerase nucleotidyl transferase" evidence="1">
    <location>
        <begin position="10"/>
        <end position="58"/>
    </location>
</feature>
<proteinExistence type="predicted"/>
<comment type="caution">
    <text evidence="2">The sequence shown here is derived from an EMBL/GenBank/DDBJ whole genome shotgun (WGS) entry which is preliminary data.</text>
</comment>
<dbReference type="SUPFAM" id="SSF81301">
    <property type="entry name" value="Nucleotidyltransferase"/>
    <property type="match status" value="1"/>
</dbReference>
<reference evidence="2 3" key="1">
    <citation type="submission" date="2019-05" db="EMBL/GenBank/DDBJ databases">
        <title>Panacibacter sp. strain 17mud1-8 Genome sequencing and assembly.</title>
        <authorList>
            <person name="Chhetri G."/>
        </authorList>
    </citation>
    <scope>NUCLEOTIDE SEQUENCE [LARGE SCALE GENOMIC DNA]</scope>
    <source>
        <strain evidence="2 3">17mud1-8</strain>
    </source>
</reference>
<dbReference type="RefSeq" id="WP_137260857.1">
    <property type="nucleotide sequence ID" value="NZ_SZQL01000003.1"/>
</dbReference>
<evidence type="ECO:0000313" key="2">
    <source>
        <dbReference type="EMBL" id="TKK70312.1"/>
    </source>
</evidence>
<dbReference type="Proteomes" id="UP000305848">
    <property type="component" value="Unassembled WGS sequence"/>
</dbReference>
<keyword evidence="2" id="KW-0808">Transferase</keyword>
<dbReference type="InterPro" id="IPR052548">
    <property type="entry name" value="Type_VII_TA_antitoxin"/>
</dbReference>
<keyword evidence="3" id="KW-1185">Reference proteome</keyword>
<gene>
    <name evidence="2" type="ORF">FC093_06090</name>
</gene>
<dbReference type="InterPro" id="IPR043519">
    <property type="entry name" value="NT_sf"/>
</dbReference>
<dbReference type="GO" id="GO:0016779">
    <property type="term" value="F:nucleotidyltransferase activity"/>
    <property type="evidence" value="ECO:0007669"/>
    <property type="project" value="InterPro"/>
</dbReference>
<dbReference type="CDD" id="cd05403">
    <property type="entry name" value="NT_KNTase_like"/>
    <property type="match status" value="1"/>
</dbReference>
<evidence type="ECO:0000259" key="1">
    <source>
        <dbReference type="Pfam" id="PF01909"/>
    </source>
</evidence>
<dbReference type="PANTHER" id="PTHR33933">
    <property type="entry name" value="NUCLEOTIDYLTRANSFERASE"/>
    <property type="match status" value="1"/>
</dbReference>
<dbReference type="PANTHER" id="PTHR33933:SF1">
    <property type="entry name" value="PROTEIN ADENYLYLTRANSFERASE MNTA-RELATED"/>
    <property type="match status" value="1"/>
</dbReference>
<dbReference type="Pfam" id="PF01909">
    <property type="entry name" value="NTP_transf_2"/>
    <property type="match status" value="1"/>
</dbReference>
<accession>A0A4U3L5T3</accession>
<organism evidence="2 3">
    <name type="scientific">Ilyomonas limi</name>
    <dbReference type="NCBI Taxonomy" id="2575867"/>
    <lineage>
        <taxon>Bacteria</taxon>
        <taxon>Pseudomonadati</taxon>
        <taxon>Bacteroidota</taxon>
        <taxon>Chitinophagia</taxon>
        <taxon>Chitinophagales</taxon>
        <taxon>Chitinophagaceae</taxon>
        <taxon>Ilyomonas</taxon>
    </lineage>
</organism>
<sequence length="104" mass="12106">MAMTKEEILATIKEKVLSIVPNAKVMLFGSRARGDWHEESDWDILVLTEQEVTHELKEEIHEAVCSFGLDNFFWIDTVVNTNEWEEHPGWYSLWLSTKNDLVAL</sequence>
<name>A0A4U3L5T3_9BACT</name>